<name>A0ABM8ZYT8_9VIBR</name>
<dbReference type="Proteomes" id="UP000838748">
    <property type="component" value="Unassembled WGS sequence"/>
</dbReference>
<gene>
    <name evidence="1" type="ORF">VMF7928_00092</name>
</gene>
<proteinExistence type="predicted"/>
<dbReference type="EMBL" id="CAKLDM010000001">
    <property type="protein sequence ID" value="CAH0535997.1"/>
    <property type="molecule type" value="Genomic_DNA"/>
</dbReference>
<organism evidence="1 2">
    <name type="scientific">Vibrio marisflavi CECT 7928</name>
    <dbReference type="NCBI Taxonomy" id="634439"/>
    <lineage>
        <taxon>Bacteria</taxon>
        <taxon>Pseudomonadati</taxon>
        <taxon>Pseudomonadota</taxon>
        <taxon>Gammaproteobacteria</taxon>
        <taxon>Vibrionales</taxon>
        <taxon>Vibrionaceae</taxon>
        <taxon>Vibrio</taxon>
    </lineage>
</organism>
<protein>
    <submittedName>
        <fullName evidence="1">Uncharacterized protein</fullName>
    </submittedName>
</protein>
<sequence>MCNKNGSDKLELKIYRKNSNVSWVCLGYTGYLERMPALFQWFTTKRERGLSQYFLVLSNHKDEVIDSKFISFNSVCDILNKWGFTSCKEL</sequence>
<keyword evidence="2" id="KW-1185">Reference proteome</keyword>
<comment type="caution">
    <text evidence="1">The sequence shown here is derived from an EMBL/GenBank/DDBJ whole genome shotgun (WGS) entry which is preliminary data.</text>
</comment>
<reference evidence="1" key="1">
    <citation type="submission" date="2021-11" db="EMBL/GenBank/DDBJ databases">
        <authorList>
            <person name="Rodrigo-Torres L."/>
            <person name="Arahal R. D."/>
            <person name="Lucena T."/>
        </authorList>
    </citation>
    <scope>NUCLEOTIDE SEQUENCE</scope>
    <source>
        <strain evidence="1">CECT 7928</strain>
    </source>
</reference>
<evidence type="ECO:0000313" key="1">
    <source>
        <dbReference type="EMBL" id="CAH0535997.1"/>
    </source>
</evidence>
<accession>A0ABM8ZYT8</accession>
<evidence type="ECO:0000313" key="2">
    <source>
        <dbReference type="Proteomes" id="UP000838748"/>
    </source>
</evidence>